<dbReference type="PANTHER" id="PTHR24186:SF37">
    <property type="entry name" value="PGG DOMAIN-CONTAINING PROTEIN"/>
    <property type="match status" value="1"/>
</dbReference>
<keyword evidence="3" id="KW-0677">Repeat</keyword>
<feature type="repeat" description="ANK" evidence="7">
    <location>
        <begin position="255"/>
        <end position="277"/>
    </location>
</feature>
<dbReference type="OrthoDB" id="7729168at2759"/>
<name>A0A2U1KQ84_ARTAN</name>
<feature type="transmembrane region" description="Helical" evidence="8">
    <location>
        <begin position="519"/>
        <end position="543"/>
    </location>
</feature>
<evidence type="ECO:0000256" key="5">
    <source>
        <dbReference type="ARBA" id="ARBA00023043"/>
    </source>
</evidence>
<dbReference type="EMBL" id="PKPP01015147">
    <property type="protein sequence ID" value="PWA38912.1"/>
    <property type="molecule type" value="Genomic_DNA"/>
</dbReference>
<dbReference type="SMART" id="SM00248">
    <property type="entry name" value="ANK"/>
    <property type="match status" value="8"/>
</dbReference>
<reference evidence="10 11" key="1">
    <citation type="journal article" date="2018" name="Mol. Plant">
        <title>The genome of Artemisia annua provides insight into the evolution of Asteraceae family and artemisinin biosynthesis.</title>
        <authorList>
            <person name="Shen Q."/>
            <person name="Zhang L."/>
            <person name="Liao Z."/>
            <person name="Wang S."/>
            <person name="Yan T."/>
            <person name="Shi P."/>
            <person name="Liu M."/>
            <person name="Fu X."/>
            <person name="Pan Q."/>
            <person name="Wang Y."/>
            <person name="Lv Z."/>
            <person name="Lu X."/>
            <person name="Zhang F."/>
            <person name="Jiang W."/>
            <person name="Ma Y."/>
            <person name="Chen M."/>
            <person name="Hao X."/>
            <person name="Li L."/>
            <person name="Tang Y."/>
            <person name="Lv G."/>
            <person name="Zhou Y."/>
            <person name="Sun X."/>
            <person name="Brodelius P.E."/>
            <person name="Rose J.K.C."/>
            <person name="Tang K."/>
        </authorList>
    </citation>
    <scope>NUCLEOTIDE SEQUENCE [LARGE SCALE GENOMIC DNA]</scope>
    <source>
        <strain evidence="11">cv. Huhao1</strain>
        <tissue evidence="10">Leaf</tissue>
    </source>
</reference>
<evidence type="ECO:0000313" key="11">
    <source>
        <dbReference type="Proteomes" id="UP000245207"/>
    </source>
</evidence>
<dbReference type="Pfam" id="PF00023">
    <property type="entry name" value="Ank"/>
    <property type="match status" value="1"/>
</dbReference>
<evidence type="ECO:0000256" key="3">
    <source>
        <dbReference type="ARBA" id="ARBA00022737"/>
    </source>
</evidence>
<keyword evidence="4 8" id="KW-1133">Transmembrane helix</keyword>
<dbReference type="InterPro" id="IPR036770">
    <property type="entry name" value="Ankyrin_rpt-contain_sf"/>
</dbReference>
<feature type="domain" description="PGG" evidence="9">
    <location>
        <begin position="427"/>
        <end position="543"/>
    </location>
</feature>
<dbReference type="PROSITE" id="PS50297">
    <property type="entry name" value="ANK_REP_REGION"/>
    <property type="match status" value="3"/>
</dbReference>
<feature type="transmembrane region" description="Helical" evidence="8">
    <location>
        <begin position="484"/>
        <end position="507"/>
    </location>
</feature>
<organism evidence="10 11">
    <name type="scientific">Artemisia annua</name>
    <name type="common">Sweet wormwood</name>
    <dbReference type="NCBI Taxonomy" id="35608"/>
    <lineage>
        <taxon>Eukaryota</taxon>
        <taxon>Viridiplantae</taxon>
        <taxon>Streptophyta</taxon>
        <taxon>Embryophyta</taxon>
        <taxon>Tracheophyta</taxon>
        <taxon>Spermatophyta</taxon>
        <taxon>Magnoliopsida</taxon>
        <taxon>eudicotyledons</taxon>
        <taxon>Gunneridae</taxon>
        <taxon>Pentapetalae</taxon>
        <taxon>asterids</taxon>
        <taxon>campanulids</taxon>
        <taxon>Asterales</taxon>
        <taxon>Asteraceae</taxon>
        <taxon>Asteroideae</taxon>
        <taxon>Anthemideae</taxon>
        <taxon>Artemisiinae</taxon>
        <taxon>Artemisia</taxon>
    </lineage>
</organism>
<gene>
    <name evidence="10" type="ORF">CTI12_AA574930</name>
</gene>
<accession>A0A2U1KQ84</accession>
<sequence length="603" mass="67214">MDTMQKLLYEASLEGNTIVLLTLLQDDPLILDRITLNRHGDMPLHIASMLGHVDFVNEILTRKPLLAMECDSQKHLPLHIASAKGYVEIVKALVSANPETCLARDRDGGTPLHLAAIKGHCEVVKELVQAQPHAARVMVQQDTILHLKMDTMQKLLYEASLEGNTIVLLTLLQDDPLILDRITLNRHGDMPLHIASMLGHVDFVNEILTRKPHLAMECDSQKHLPLHIASAKGYVEIVKALVSANPETCLARDRDGGTPLHLAAIKGHCEVVKELVQAQPHAARVMVQQDTILHLCVKHNQLEVLKFLIEVIIDYEFINSKDAHGNTILHLAVADKQVETVRFLLLTNMMIEVNSTNTNGETPLDILAQVPRDLTYQQIMLSLTRAGAVEAKPQGLVNRIPMNSRNNMGLDRLAYHHSKDGSTNYEDWLDKKRSSLMVVASLIATMAFQAGVNPPSGVWQEDSPNNDPLKMAGYAIMVSNHPTLYHIFLICNTVGFVSTLSIILLLISGLPFIKHRVFLWLLMVIMWIATTSMSLTYLVSIWVLTPTPKSKSLRWVAGGIISVWIGLMTLLVVGHTIRLIAITLRGFRNLLLPRKKTFILQST</sequence>
<comment type="subcellular location">
    <subcellularLocation>
        <location evidence="1">Membrane</location>
        <topology evidence="1">Multi-pass membrane protein</topology>
    </subcellularLocation>
</comment>
<dbReference type="PROSITE" id="PS50088">
    <property type="entry name" value="ANK_REPEAT"/>
    <property type="match status" value="3"/>
</dbReference>
<evidence type="ECO:0000256" key="2">
    <source>
        <dbReference type="ARBA" id="ARBA00022692"/>
    </source>
</evidence>
<dbReference type="SUPFAM" id="SSF48403">
    <property type="entry name" value="Ankyrin repeat"/>
    <property type="match status" value="1"/>
</dbReference>
<dbReference type="STRING" id="35608.A0A2U1KQ84"/>
<dbReference type="Pfam" id="PF13962">
    <property type="entry name" value="PGG"/>
    <property type="match status" value="1"/>
</dbReference>
<evidence type="ECO:0000313" key="10">
    <source>
        <dbReference type="EMBL" id="PWA38912.1"/>
    </source>
</evidence>
<evidence type="ECO:0000256" key="6">
    <source>
        <dbReference type="ARBA" id="ARBA00023136"/>
    </source>
</evidence>
<dbReference type="InterPro" id="IPR002110">
    <property type="entry name" value="Ankyrin_rpt"/>
</dbReference>
<protein>
    <submittedName>
        <fullName evidence="10">Ankyrin repeat-containing domain, PGG domain protein</fullName>
    </submittedName>
</protein>
<keyword evidence="11" id="KW-1185">Reference proteome</keyword>
<dbReference type="Pfam" id="PF12796">
    <property type="entry name" value="Ank_2"/>
    <property type="match status" value="2"/>
</dbReference>
<dbReference type="GO" id="GO:0005886">
    <property type="term" value="C:plasma membrane"/>
    <property type="evidence" value="ECO:0007669"/>
    <property type="project" value="TreeGrafter"/>
</dbReference>
<evidence type="ECO:0000256" key="8">
    <source>
        <dbReference type="SAM" id="Phobius"/>
    </source>
</evidence>
<keyword evidence="5 7" id="KW-0040">ANK repeat</keyword>
<dbReference type="InterPro" id="IPR026961">
    <property type="entry name" value="PGG_dom"/>
</dbReference>
<evidence type="ECO:0000256" key="1">
    <source>
        <dbReference type="ARBA" id="ARBA00004141"/>
    </source>
</evidence>
<keyword evidence="6 8" id="KW-0472">Membrane</keyword>
<evidence type="ECO:0000256" key="4">
    <source>
        <dbReference type="ARBA" id="ARBA00022989"/>
    </source>
</evidence>
<evidence type="ECO:0000259" key="9">
    <source>
        <dbReference type="Pfam" id="PF13962"/>
    </source>
</evidence>
<evidence type="ECO:0000256" key="7">
    <source>
        <dbReference type="PROSITE-ProRule" id="PRU00023"/>
    </source>
</evidence>
<proteinExistence type="predicted"/>
<dbReference type="PANTHER" id="PTHR24186">
    <property type="entry name" value="PROTEIN PHOSPHATASE 1 REGULATORY SUBUNIT"/>
    <property type="match status" value="1"/>
</dbReference>
<feature type="repeat" description="ANK" evidence="7">
    <location>
        <begin position="107"/>
        <end position="129"/>
    </location>
</feature>
<dbReference type="AlphaFoldDB" id="A0A2U1KQ84"/>
<keyword evidence="2 8" id="KW-0812">Transmembrane</keyword>
<feature type="transmembrane region" description="Helical" evidence="8">
    <location>
        <begin position="555"/>
        <end position="581"/>
    </location>
</feature>
<dbReference type="Gene3D" id="1.25.40.20">
    <property type="entry name" value="Ankyrin repeat-containing domain"/>
    <property type="match status" value="2"/>
</dbReference>
<comment type="caution">
    <text evidence="10">The sequence shown here is derived from an EMBL/GenBank/DDBJ whole genome shotgun (WGS) entry which is preliminary data.</text>
</comment>
<feature type="repeat" description="ANK" evidence="7">
    <location>
        <begin position="324"/>
        <end position="356"/>
    </location>
</feature>
<dbReference type="Proteomes" id="UP000245207">
    <property type="component" value="Unassembled WGS sequence"/>
</dbReference>